<accession>A0ABX0UXX9</accession>
<comment type="caution">
    <text evidence="1">The sequence shown here is derived from an EMBL/GenBank/DDBJ whole genome shotgun (WGS) entry which is preliminary data.</text>
</comment>
<evidence type="ECO:0000313" key="2">
    <source>
        <dbReference type="Proteomes" id="UP001179181"/>
    </source>
</evidence>
<dbReference type="Proteomes" id="UP001179181">
    <property type="component" value="Unassembled WGS sequence"/>
</dbReference>
<proteinExistence type="predicted"/>
<sequence>MQPGKSRVATVCKLQKFTGLSREITFSFNKTIFLFDS</sequence>
<dbReference type="EMBL" id="JAASQJ010000006">
    <property type="protein sequence ID" value="NIJ55776.1"/>
    <property type="molecule type" value="Genomic_DNA"/>
</dbReference>
<reference evidence="1 2" key="1">
    <citation type="submission" date="2020-03" db="EMBL/GenBank/DDBJ databases">
        <title>Genomic Encyclopedia of Type Strains, Phase IV (KMG-IV): sequencing the most valuable type-strain genomes for metagenomic binning, comparative biology and taxonomic classification.</title>
        <authorList>
            <person name="Goeker M."/>
        </authorList>
    </citation>
    <scope>NUCLEOTIDE SEQUENCE [LARGE SCALE GENOMIC DNA]</scope>
    <source>
        <strain evidence="1 2">DSM 102865</strain>
    </source>
</reference>
<keyword evidence="2" id="KW-1185">Reference proteome</keyword>
<name>A0ABX0UXX9_9BACT</name>
<organism evidence="1 2">
    <name type="scientific">Dyadobacter arcticus</name>
    <dbReference type="NCBI Taxonomy" id="1078754"/>
    <lineage>
        <taxon>Bacteria</taxon>
        <taxon>Pseudomonadati</taxon>
        <taxon>Bacteroidota</taxon>
        <taxon>Cytophagia</taxon>
        <taxon>Cytophagales</taxon>
        <taxon>Spirosomataceae</taxon>
        <taxon>Dyadobacter</taxon>
    </lineage>
</organism>
<protein>
    <submittedName>
        <fullName evidence="1">Uncharacterized protein</fullName>
    </submittedName>
</protein>
<gene>
    <name evidence="1" type="ORF">FHS68_004969</name>
</gene>
<evidence type="ECO:0000313" key="1">
    <source>
        <dbReference type="EMBL" id="NIJ55776.1"/>
    </source>
</evidence>